<keyword evidence="2" id="KW-0645">Protease</keyword>
<dbReference type="PANTHER" id="PTHR12606">
    <property type="entry name" value="SENTRIN/SUMO-SPECIFIC PROTEASE"/>
    <property type="match status" value="1"/>
</dbReference>
<dbReference type="AlphaFoldDB" id="A0A1X6NN67"/>
<feature type="domain" description="Ubiquitin-like protease family profile" evidence="5">
    <location>
        <begin position="41"/>
        <end position="210"/>
    </location>
</feature>
<dbReference type="GO" id="GO:0006508">
    <property type="term" value="P:proteolysis"/>
    <property type="evidence" value="ECO:0007669"/>
    <property type="project" value="UniProtKB-KW"/>
</dbReference>
<evidence type="ECO:0000256" key="2">
    <source>
        <dbReference type="ARBA" id="ARBA00022670"/>
    </source>
</evidence>
<dbReference type="OrthoDB" id="1939479at2759"/>
<dbReference type="GO" id="GO:0016929">
    <property type="term" value="F:deSUMOylase activity"/>
    <property type="evidence" value="ECO:0007669"/>
    <property type="project" value="TreeGrafter"/>
</dbReference>
<keyword evidence="4" id="KW-0788">Thiol protease</keyword>
<dbReference type="Proteomes" id="UP000218209">
    <property type="component" value="Unassembled WGS sequence"/>
</dbReference>
<dbReference type="PROSITE" id="PS50600">
    <property type="entry name" value="ULP_PROTEASE"/>
    <property type="match status" value="1"/>
</dbReference>
<comment type="similarity">
    <text evidence="1">Belongs to the peptidase C48 family.</text>
</comment>
<keyword evidence="3" id="KW-0378">Hydrolase</keyword>
<gene>
    <name evidence="6" type="ORF">BU14_0937s0001</name>
</gene>
<evidence type="ECO:0000256" key="3">
    <source>
        <dbReference type="ARBA" id="ARBA00022801"/>
    </source>
</evidence>
<protein>
    <recommendedName>
        <fullName evidence="5">Ubiquitin-like protease family profile domain-containing protein</fullName>
    </recommendedName>
</protein>
<accession>A0A1X6NN67</accession>
<evidence type="ECO:0000256" key="4">
    <source>
        <dbReference type="ARBA" id="ARBA00022807"/>
    </source>
</evidence>
<evidence type="ECO:0000313" key="7">
    <source>
        <dbReference type="Proteomes" id="UP000218209"/>
    </source>
</evidence>
<proteinExistence type="inferred from homology"/>
<organism evidence="6 7">
    <name type="scientific">Porphyra umbilicalis</name>
    <name type="common">Purple laver</name>
    <name type="synonym">Red alga</name>
    <dbReference type="NCBI Taxonomy" id="2786"/>
    <lineage>
        <taxon>Eukaryota</taxon>
        <taxon>Rhodophyta</taxon>
        <taxon>Bangiophyceae</taxon>
        <taxon>Bangiales</taxon>
        <taxon>Bangiaceae</taxon>
        <taxon>Porphyra</taxon>
    </lineage>
</organism>
<dbReference type="PANTHER" id="PTHR12606:SF141">
    <property type="entry name" value="GH15225P-RELATED"/>
    <property type="match status" value="1"/>
</dbReference>
<dbReference type="InterPro" id="IPR038765">
    <property type="entry name" value="Papain-like_cys_pep_sf"/>
</dbReference>
<dbReference type="Gene3D" id="3.40.395.10">
    <property type="entry name" value="Adenoviral Proteinase, Chain A"/>
    <property type="match status" value="1"/>
</dbReference>
<keyword evidence="7" id="KW-1185">Reference proteome</keyword>
<reference evidence="6 7" key="1">
    <citation type="submission" date="2017-03" db="EMBL/GenBank/DDBJ databases">
        <title>WGS assembly of Porphyra umbilicalis.</title>
        <authorList>
            <person name="Brawley S.H."/>
            <person name="Blouin N.A."/>
            <person name="Ficko-Blean E."/>
            <person name="Wheeler G.L."/>
            <person name="Lohr M."/>
            <person name="Goodson H.V."/>
            <person name="Jenkins J.W."/>
            <person name="Blaby-Haas C.E."/>
            <person name="Helliwell K.E."/>
            <person name="Chan C."/>
            <person name="Marriage T."/>
            <person name="Bhattacharya D."/>
            <person name="Klein A.S."/>
            <person name="Badis Y."/>
            <person name="Brodie J."/>
            <person name="Cao Y."/>
            <person name="Collen J."/>
            <person name="Dittami S.M."/>
            <person name="Gachon C.M."/>
            <person name="Green B.R."/>
            <person name="Karpowicz S."/>
            <person name="Kim J.W."/>
            <person name="Kudahl U."/>
            <person name="Lin S."/>
            <person name="Michel G."/>
            <person name="Mittag M."/>
            <person name="Olson B.J."/>
            <person name="Pangilinan J."/>
            <person name="Peng Y."/>
            <person name="Qiu H."/>
            <person name="Shu S."/>
            <person name="Singer J.T."/>
            <person name="Smith A.G."/>
            <person name="Sprecher B.N."/>
            <person name="Wagner V."/>
            <person name="Wang W."/>
            <person name="Wang Z.-Y."/>
            <person name="Yan J."/>
            <person name="Yarish C."/>
            <person name="Zoeuner-Riek S."/>
            <person name="Zhuang Y."/>
            <person name="Zou Y."/>
            <person name="Lindquist E.A."/>
            <person name="Grimwood J."/>
            <person name="Barry K."/>
            <person name="Rokhsar D.S."/>
            <person name="Schmutz J."/>
            <person name="Stiller J.W."/>
            <person name="Grossman A.R."/>
            <person name="Prochnik S.E."/>
        </authorList>
    </citation>
    <scope>NUCLEOTIDE SEQUENCE [LARGE SCALE GENOMIC DNA]</scope>
    <source>
        <strain evidence="6">4086291</strain>
    </source>
</reference>
<evidence type="ECO:0000259" key="5">
    <source>
        <dbReference type="PROSITE" id="PS50600"/>
    </source>
</evidence>
<dbReference type="GO" id="GO:0005634">
    <property type="term" value="C:nucleus"/>
    <property type="evidence" value="ECO:0007669"/>
    <property type="project" value="TreeGrafter"/>
</dbReference>
<dbReference type="SUPFAM" id="SSF54001">
    <property type="entry name" value="Cysteine proteinases"/>
    <property type="match status" value="1"/>
</dbReference>
<dbReference type="EMBL" id="KV919325">
    <property type="protein sequence ID" value="OSX70054.1"/>
    <property type="molecule type" value="Genomic_DNA"/>
</dbReference>
<evidence type="ECO:0000256" key="1">
    <source>
        <dbReference type="ARBA" id="ARBA00005234"/>
    </source>
</evidence>
<name>A0A1X6NN67_PORUM</name>
<sequence length="240" mass="27875">MDPLLPLTPHAVSVTAPLKPYHGRTEAAPADQEPLVVIDNIPLRLWDLRRVPPTVMMHDEAMNAYISLLVRREATWAAVDQRPLRFHFFNTFFFTTLTSGRDEAYNYESAARWSRDIDFKKYETVLIPINVANIHWLLAVVHPQRRVVDTYDSLGSASDWMLQCIVQWGQDDARTYGHPRGRWRKHKVRCRKQDNGKDCGVFVLKRMDHISRGIAPERMTGSMNYYRRRIAAELLAMTLL</sequence>
<evidence type="ECO:0000313" key="6">
    <source>
        <dbReference type="EMBL" id="OSX70054.1"/>
    </source>
</evidence>
<dbReference type="InterPro" id="IPR003653">
    <property type="entry name" value="Peptidase_C48_C"/>
</dbReference>
<dbReference type="Pfam" id="PF02902">
    <property type="entry name" value="Peptidase_C48"/>
    <property type="match status" value="1"/>
</dbReference>
<dbReference type="GO" id="GO:0016926">
    <property type="term" value="P:protein desumoylation"/>
    <property type="evidence" value="ECO:0007669"/>
    <property type="project" value="TreeGrafter"/>
</dbReference>